<feature type="transmembrane region" description="Helical" evidence="7">
    <location>
        <begin position="700"/>
        <end position="724"/>
    </location>
</feature>
<dbReference type="PANTHER" id="PTHR10283">
    <property type="entry name" value="SOLUTE CARRIER FAMILY 13 MEMBER"/>
    <property type="match status" value="1"/>
</dbReference>
<evidence type="ECO:0000256" key="1">
    <source>
        <dbReference type="ARBA" id="ARBA00004141"/>
    </source>
</evidence>
<accession>A0A086JGS2</accession>
<feature type="transmembrane region" description="Helical" evidence="7">
    <location>
        <begin position="562"/>
        <end position="581"/>
    </location>
</feature>
<feature type="transmembrane region" description="Helical" evidence="7">
    <location>
        <begin position="171"/>
        <end position="189"/>
    </location>
</feature>
<gene>
    <name evidence="9" type="ORF">TGDOM2_257000</name>
</gene>
<dbReference type="EMBL" id="AHZU02001535">
    <property type="protein sequence ID" value="KFG31340.1"/>
    <property type="molecule type" value="Genomic_DNA"/>
</dbReference>
<feature type="transmembrane region" description="Helical" evidence="7">
    <location>
        <begin position="414"/>
        <end position="441"/>
    </location>
</feature>
<feature type="transmembrane region" description="Helical" evidence="7">
    <location>
        <begin position="62"/>
        <end position="82"/>
    </location>
</feature>
<evidence type="ECO:0000256" key="7">
    <source>
        <dbReference type="SAM" id="Phobius"/>
    </source>
</evidence>
<keyword evidence="2" id="KW-0813">Transport</keyword>
<feature type="compositionally biased region" description="Polar residues" evidence="6">
    <location>
        <begin position="666"/>
        <end position="682"/>
    </location>
</feature>
<dbReference type="VEuPathDB" id="ToxoDB:TGDOM2_257000"/>
<name>A0A086JGS2_TOXGO</name>
<comment type="subcellular location">
    <subcellularLocation>
        <location evidence="1">Membrane</location>
        <topology evidence="1">Multi-pass membrane protein</topology>
    </subcellularLocation>
</comment>
<dbReference type="Proteomes" id="UP000028837">
    <property type="component" value="Unassembled WGS sequence"/>
</dbReference>
<evidence type="ECO:0000256" key="6">
    <source>
        <dbReference type="SAM" id="MobiDB-lite"/>
    </source>
</evidence>
<organism evidence="9 10">
    <name type="scientific">Toxoplasma gondii GAB2-2007-GAL-DOM2</name>
    <dbReference type="NCBI Taxonomy" id="1130820"/>
    <lineage>
        <taxon>Eukaryota</taxon>
        <taxon>Sar</taxon>
        <taxon>Alveolata</taxon>
        <taxon>Apicomplexa</taxon>
        <taxon>Conoidasida</taxon>
        <taxon>Coccidia</taxon>
        <taxon>Eucoccidiorida</taxon>
        <taxon>Eimeriorina</taxon>
        <taxon>Sarcocystidae</taxon>
        <taxon>Toxoplasma</taxon>
    </lineage>
</organism>
<feature type="transmembrane region" description="Helical" evidence="7">
    <location>
        <begin position="736"/>
        <end position="759"/>
    </location>
</feature>
<feature type="transmembrane region" description="Helical" evidence="7">
    <location>
        <begin position="601"/>
        <end position="620"/>
    </location>
</feature>
<feature type="region of interest" description="Disordered" evidence="6">
    <location>
        <begin position="250"/>
        <end position="292"/>
    </location>
</feature>
<feature type="transmembrane region" description="Helical" evidence="7">
    <location>
        <begin position="89"/>
        <end position="112"/>
    </location>
</feature>
<keyword evidence="5 7" id="KW-0472">Membrane</keyword>
<feature type="compositionally biased region" description="Low complexity" evidence="6">
    <location>
        <begin position="252"/>
        <end position="267"/>
    </location>
</feature>
<evidence type="ECO:0000256" key="4">
    <source>
        <dbReference type="ARBA" id="ARBA00022989"/>
    </source>
</evidence>
<dbReference type="Pfam" id="PF03600">
    <property type="entry name" value="CitMHS"/>
    <property type="match status" value="2"/>
</dbReference>
<dbReference type="AlphaFoldDB" id="A0A086JGS2"/>
<dbReference type="InterPro" id="IPR004680">
    <property type="entry name" value="Cit_transptr-like_dom"/>
</dbReference>
<feature type="domain" description="Citrate transporter-like" evidence="8">
    <location>
        <begin position="365"/>
        <end position="797"/>
    </location>
</feature>
<reference evidence="9 10" key="1">
    <citation type="submission" date="2014-02" db="EMBL/GenBank/DDBJ databases">
        <authorList>
            <person name="Sibley D."/>
            <person name="Venepally P."/>
            <person name="Karamycheva S."/>
            <person name="Hadjithomas M."/>
            <person name="Khan A."/>
            <person name="Brunk B."/>
            <person name="Roos D."/>
            <person name="Caler E."/>
            <person name="Lorenzi H."/>
        </authorList>
    </citation>
    <scope>NUCLEOTIDE SEQUENCE [LARGE SCALE GENOMIC DNA]</scope>
    <source>
        <strain evidence="9 10">GAB2-2007-GAL-DOM2</strain>
    </source>
</reference>
<evidence type="ECO:0000259" key="8">
    <source>
        <dbReference type="Pfam" id="PF03600"/>
    </source>
</evidence>
<proteinExistence type="predicted"/>
<comment type="caution">
    <text evidence="9">The sequence shown here is derived from an EMBL/GenBank/DDBJ whole genome shotgun (WGS) entry which is preliminary data.</text>
</comment>
<feature type="region of interest" description="Disordered" evidence="6">
    <location>
        <begin position="633"/>
        <end position="692"/>
    </location>
</feature>
<feature type="transmembrane region" description="Helical" evidence="7">
    <location>
        <begin position="369"/>
        <end position="394"/>
    </location>
</feature>
<evidence type="ECO:0000313" key="9">
    <source>
        <dbReference type="EMBL" id="KFG31340.1"/>
    </source>
</evidence>
<keyword evidence="4 7" id="KW-1133">Transmembrane helix</keyword>
<protein>
    <submittedName>
        <fullName evidence="9">Putative solute carrier family 13 protein</fullName>
    </submittedName>
</protein>
<feature type="transmembrane region" description="Helical" evidence="7">
    <location>
        <begin position="132"/>
        <end position="150"/>
    </location>
</feature>
<evidence type="ECO:0000256" key="2">
    <source>
        <dbReference type="ARBA" id="ARBA00022448"/>
    </source>
</evidence>
<evidence type="ECO:0000256" key="3">
    <source>
        <dbReference type="ARBA" id="ARBA00022692"/>
    </source>
</evidence>
<keyword evidence="3 7" id="KW-0812">Transmembrane</keyword>
<sequence>MQVKTYFIGCLASFQRRAATNSNVDNGGCRQGSEHVYGKSYKQRIPPFWSQALDCLLSTRKVWLTILSALVPLLLFVGLSPYDAKFRCLYIILVVIFNWLSAANDAVVVALYPLVLCPLLGVTGVKTLAQAYFRSVSFLMVGTCLLGASFTRTGLDKTVASLILNKSGSDPAILCLALMMTSFLLSMWINNASATVILTPIAGRIVSEWGRLNNRKNHVAHRHQIEHLSQLATNNEYRGGSVAPAELSLELPSESAATSPSATQETTLPTDSGRRLPPAADHTSNSPENQDIINVEKLRLYSTGEPQETWTYPPAEGSVEVHLRSSPAMADDTISMASSKRDNVKEAATDTERFPQNLRHIRNMMYIGLAYAATLGGISTLSGSFVNLILVQLLETSYKFGQSAELSNPVTVGSWMAFSFPFALLTATGSWFVLGCLWLGVRPMLRTVSRLPVWAIHGIGSSLRRCGRRVRNLMRKIWSAGLAVQSWYRLRPRYACVEGSRATLATPELCSIQTTQPGDLTATGSAGGSVSSSSDASRSPDEACCNQQIEGPASCTLNFAQLEVLACLFLLIAVWLTRVSLPGGKPGWASLFPVGYVDDAVPVLFIGILFFFLPLEAPNIRCWGRNRKRSVQHVKQNTGRGGSFPAAVTSNGRQDASVARVDGQRDQNTGSSDAVLQRTPSGTRKVRQKKKNRRSSYTPILVYSYASKHIEWGALLLLGGGFALATSITETGLDKWLGSALLGLGNLSPLALVFCVVLITSSVTEIMSNTAAANVLLPILASVTSSIPYNPLLMVLPATVRDTKFRIVAERAAHRDWWTVSLVHASFLRFLPLCVSSCLFSGTHPFLGSFRQRIACQDGICIFDYPGYVYLGEPFV</sequence>
<dbReference type="OrthoDB" id="6493944at2759"/>
<evidence type="ECO:0000313" key="10">
    <source>
        <dbReference type="Proteomes" id="UP000028837"/>
    </source>
</evidence>
<dbReference type="GO" id="GO:0022857">
    <property type="term" value="F:transmembrane transporter activity"/>
    <property type="evidence" value="ECO:0007669"/>
    <property type="project" value="UniProtKB-ARBA"/>
</dbReference>
<dbReference type="PANTHER" id="PTHR10283:SF82">
    <property type="entry name" value="SOLUTE CARRIER FAMILY 13 MEMBER 2"/>
    <property type="match status" value="1"/>
</dbReference>
<dbReference type="GO" id="GO:0005886">
    <property type="term" value="C:plasma membrane"/>
    <property type="evidence" value="ECO:0007669"/>
    <property type="project" value="TreeGrafter"/>
</dbReference>
<feature type="compositionally biased region" description="Polar residues" evidence="6">
    <location>
        <begin position="282"/>
        <end position="292"/>
    </location>
</feature>
<feature type="domain" description="Citrate transporter-like" evidence="8">
    <location>
        <begin position="99"/>
        <end position="208"/>
    </location>
</feature>
<evidence type="ECO:0000256" key="5">
    <source>
        <dbReference type="ARBA" id="ARBA00023136"/>
    </source>
</evidence>